<feature type="transmembrane region" description="Helical" evidence="1">
    <location>
        <begin position="106"/>
        <end position="125"/>
    </location>
</feature>
<dbReference type="PANTHER" id="PTHR39074:SF1">
    <property type="entry name" value="AGAP007547-PA"/>
    <property type="match status" value="1"/>
</dbReference>
<keyword evidence="1" id="KW-0472">Membrane</keyword>
<accession>A0AAW2Z1R5</accession>
<dbReference type="PANTHER" id="PTHR39074">
    <property type="entry name" value="AGAP007547-PA"/>
    <property type="match status" value="1"/>
</dbReference>
<dbReference type="Proteomes" id="UP001431209">
    <property type="component" value="Unassembled WGS sequence"/>
</dbReference>
<protein>
    <submittedName>
        <fullName evidence="2">Uncharacterized protein</fullName>
    </submittedName>
</protein>
<keyword evidence="1" id="KW-1133">Transmembrane helix</keyword>
<name>A0AAW2Z1R5_9EUKA</name>
<evidence type="ECO:0000313" key="4">
    <source>
        <dbReference type="Proteomes" id="UP001431209"/>
    </source>
</evidence>
<feature type="transmembrane region" description="Helical" evidence="1">
    <location>
        <begin position="33"/>
        <end position="57"/>
    </location>
</feature>
<evidence type="ECO:0000256" key="1">
    <source>
        <dbReference type="SAM" id="Phobius"/>
    </source>
</evidence>
<organism evidence="2 4">
    <name type="scientific">Acrasis kona</name>
    <dbReference type="NCBI Taxonomy" id="1008807"/>
    <lineage>
        <taxon>Eukaryota</taxon>
        <taxon>Discoba</taxon>
        <taxon>Heterolobosea</taxon>
        <taxon>Tetramitia</taxon>
        <taxon>Eutetramitia</taxon>
        <taxon>Acrasidae</taxon>
        <taxon>Acrasis</taxon>
    </lineage>
</organism>
<evidence type="ECO:0000313" key="3">
    <source>
        <dbReference type="EMBL" id="KAL0482975.1"/>
    </source>
</evidence>
<proteinExistence type="predicted"/>
<sequence length="300" mass="34159">MSQRRHVIAEQEQFSDLPIPEKKYEKTFSSSEYLPLAAGLSFVLIFTFCALALPVLLSNDWKEICERTGTCYPDKSQCDCKCFDGINKRGYGRGGYKYIYYNSEKITFIIFGIVATYIILAYKSIEYLTKLLLSNRLNFYAFIAFAATVFPNFYAANMHFNYFNDNIHHLHLHQLYFSVTELLNAICILKTAHNDFDDHHSLLSWTGLTISVTHMVQSLKDQTIENLFGDSTKSLLNRFIPARDVAFSTCDFILLQRIRLKLLNPNGAGEATSTLKRDLLVCLCVVIVNVVILSNVTFGG</sequence>
<feature type="transmembrane region" description="Helical" evidence="1">
    <location>
        <begin position="137"/>
        <end position="155"/>
    </location>
</feature>
<keyword evidence="1" id="KW-0812">Transmembrane</keyword>
<feature type="transmembrane region" description="Helical" evidence="1">
    <location>
        <begin position="279"/>
        <end position="298"/>
    </location>
</feature>
<dbReference type="EMBL" id="JAOPGA020000919">
    <property type="protein sequence ID" value="KAL0482975.1"/>
    <property type="molecule type" value="Genomic_DNA"/>
</dbReference>
<dbReference type="EMBL" id="JAOPGA020000917">
    <property type="protein sequence ID" value="KAL0482948.1"/>
    <property type="molecule type" value="Genomic_DNA"/>
</dbReference>
<gene>
    <name evidence="2" type="ORF">AKO1_014098</name>
    <name evidence="3" type="ORF">AKO1_014874</name>
</gene>
<reference evidence="2 4" key="1">
    <citation type="submission" date="2024-03" db="EMBL/GenBank/DDBJ databases">
        <title>The Acrasis kona genome and developmental transcriptomes reveal deep origins of eukaryotic multicellular pathways.</title>
        <authorList>
            <person name="Sheikh S."/>
            <person name="Fu C.-J."/>
            <person name="Brown M.W."/>
            <person name="Baldauf S.L."/>
        </authorList>
    </citation>
    <scope>NUCLEOTIDE SEQUENCE [LARGE SCALE GENOMIC DNA]</scope>
    <source>
        <strain evidence="2 4">ATCC MYA-3509</strain>
    </source>
</reference>
<keyword evidence="4" id="KW-1185">Reference proteome</keyword>
<dbReference type="AlphaFoldDB" id="A0AAW2Z1R5"/>
<evidence type="ECO:0000313" key="2">
    <source>
        <dbReference type="EMBL" id="KAL0482948.1"/>
    </source>
</evidence>
<comment type="caution">
    <text evidence="2">The sequence shown here is derived from an EMBL/GenBank/DDBJ whole genome shotgun (WGS) entry which is preliminary data.</text>
</comment>